<dbReference type="InterPro" id="IPR043519">
    <property type="entry name" value="NT_sf"/>
</dbReference>
<dbReference type="Gene3D" id="3.30.460.10">
    <property type="entry name" value="Beta Polymerase, domain 2"/>
    <property type="match status" value="1"/>
</dbReference>
<dbReference type="Proteomes" id="UP000231292">
    <property type="component" value="Unassembled WGS sequence"/>
</dbReference>
<evidence type="ECO:0000259" key="1">
    <source>
        <dbReference type="Pfam" id="PF18765"/>
    </source>
</evidence>
<dbReference type="GO" id="GO:0016740">
    <property type="term" value="F:transferase activity"/>
    <property type="evidence" value="ECO:0007669"/>
    <property type="project" value="UniProtKB-KW"/>
</dbReference>
<name>A0A2G9YIY8_9BACT</name>
<sequence length="107" mass="11989">MYKTRPQIKEIIEDYKQALNVLGINVERVILYGSYALGNQREGSDIDLAIVSADFQKMNLRERLEVLGMAAARIMQPIEAQGYAPKEMDTVLPSSFLKEILEAGVSI</sequence>
<keyword evidence="2" id="KW-0808">Transferase</keyword>
<feature type="domain" description="Polymerase beta nucleotidyltransferase" evidence="1">
    <location>
        <begin position="8"/>
        <end position="66"/>
    </location>
</feature>
<dbReference type="SUPFAM" id="SSF81301">
    <property type="entry name" value="Nucleotidyltransferase"/>
    <property type="match status" value="1"/>
</dbReference>
<dbReference type="InterPro" id="IPR041633">
    <property type="entry name" value="Polbeta"/>
</dbReference>
<dbReference type="EMBL" id="PCRK01000099">
    <property type="protein sequence ID" value="PIP19207.1"/>
    <property type="molecule type" value="Genomic_DNA"/>
</dbReference>
<reference evidence="2 3" key="1">
    <citation type="submission" date="2017-09" db="EMBL/GenBank/DDBJ databases">
        <title>Depth-based differentiation of microbial function through sediment-hosted aquifers and enrichment of novel symbionts in the deep terrestrial subsurface.</title>
        <authorList>
            <person name="Probst A.J."/>
            <person name="Ladd B."/>
            <person name="Jarett J.K."/>
            <person name="Geller-Mcgrath D.E."/>
            <person name="Sieber C.M."/>
            <person name="Emerson J.B."/>
            <person name="Anantharaman K."/>
            <person name="Thomas B.C."/>
            <person name="Malmstrom R."/>
            <person name="Stieglmeier M."/>
            <person name="Klingl A."/>
            <person name="Woyke T."/>
            <person name="Ryan C.M."/>
            <person name="Banfield J.F."/>
        </authorList>
    </citation>
    <scope>NUCLEOTIDE SEQUENCE [LARGE SCALE GENOMIC DNA]</scope>
    <source>
        <strain evidence="2">CG23_combo_of_CG06-09_8_20_14_all_41_10</strain>
    </source>
</reference>
<protein>
    <submittedName>
        <fullName evidence="2">Nucleotidyltransferase</fullName>
    </submittedName>
</protein>
<dbReference type="PANTHER" id="PTHR43449:SF1">
    <property type="entry name" value="POLYMERASE BETA NUCLEOTIDYLTRANSFERASE DOMAIN-CONTAINING PROTEIN"/>
    <property type="match status" value="1"/>
</dbReference>
<proteinExistence type="predicted"/>
<dbReference type="Pfam" id="PF18765">
    <property type="entry name" value="Polbeta"/>
    <property type="match status" value="1"/>
</dbReference>
<organism evidence="2 3">
    <name type="scientific">Candidatus Sherwoodlollariibacterium unditelluris</name>
    <dbReference type="NCBI Taxonomy" id="1974757"/>
    <lineage>
        <taxon>Bacteria</taxon>
        <taxon>Pseudomonadati</taxon>
        <taxon>Candidatus Omnitrophota</taxon>
        <taxon>Candidatus Sherwoodlollariibacterium</taxon>
    </lineage>
</organism>
<gene>
    <name evidence="2" type="ORF">COX41_04065</name>
</gene>
<evidence type="ECO:0000313" key="3">
    <source>
        <dbReference type="Proteomes" id="UP000231292"/>
    </source>
</evidence>
<evidence type="ECO:0000313" key="2">
    <source>
        <dbReference type="EMBL" id="PIP19207.1"/>
    </source>
</evidence>
<accession>A0A2G9YIY8</accession>
<dbReference type="PANTHER" id="PTHR43449">
    <property type="entry name" value="NUCLEOTIDYLTRANSFERASE"/>
    <property type="match status" value="1"/>
</dbReference>
<dbReference type="CDD" id="cd05403">
    <property type="entry name" value="NT_KNTase_like"/>
    <property type="match status" value="1"/>
</dbReference>
<dbReference type="AlphaFoldDB" id="A0A2G9YIY8"/>
<comment type="caution">
    <text evidence="2">The sequence shown here is derived from an EMBL/GenBank/DDBJ whole genome shotgun (WGS) entry which is preliminary data.</text>
</comment>